<dbReference type="Pfam" id="PF00512">
    <property type="entry name" value="HisKA"/>
    <property type="match status" value="1"/>
</dbReference>
<feature type="transmembrane region" description="Helical" evidence="10">
    <location>
        <begin position="7"/>
        <end position="29"/>
    </location>
</feature>
<dbReference type="CDD" id="cd00075">
    <property type="entry name" value="HATPase"/>
    <property type="match status" value="1"/>
</dbReference>
<evidence type="ECO:0000256" key="1">
    <source>
        <dbReference type="ARBA" id="ARBA00000085"/>
    </source>
</evidence>
<dbReference type="InterPro" id="IPR050428">
    <property type="entry name" value="TCS_sensor_his_kinase"/>
</dbReference>
<sequence length="440" mass="50663">MKLSNKIALYNSLTKIVIILVLSFVIYVFTDGISNYHLQERLVDKGKKFMSGLTQDHIDDLIQSQVNFTDYNILKEEFIILTPIRKVINVNHDNFTKQTREIEGEVHEYLVYTYYFRFNHHNYRLEIGETMSVLAQLEKSIWLFTFLVLFISVAVTLIIDIAFTNRLLRPFYNIVDKKLNKIHDPLSFSYVPEKTNTEDFVLLDKSLMQLMEKVSKQLDVEKQFTSNVSHELLTPISTLSTRFENLLNDESLSAAAFKKINDSLLTLTFIKRTIKDLLLIAKIENGQYEKFEEINLANLVGEIEMEMEDLLASKDIHFHNMLAKDIHIKGNSTLIHILFANLIKNAIKYNKRQGTIKISNEIKDGNIILFFEDSGIGMTEEAVQRIFNRYERFSTSPEEGHGLGLAIVKSIAVFHAVDIHVSSILHEGTTIELSVPIPHS</sequence>
<dbReference type="InterPro" id="IPR005467">
    <property type="entry name" value="His_kinase_dom"/>
</dbReference>
<comment type="subcellular location">
    <subcellularLocation>
        <location evidence="2">Membrane</location>
    </subcellularLocation>
</comment>
<dbReference type="Gene3D" id="1.10.287.130">
    <property type="match status" value="1"/>
</dbReference>
<dbReference type="Proteomes" id="UP000199421">
    <property type="component" value="Unassembled WGS sequence"/>
</dbReference>
<dbReference type="SUPFAM" id="SSF47384">
    <property type="entry name" value="Homodimeric domain of signal transducing histidine kinase"/>
    <property type="match status" value="1"/>
</dbReference>
<evidence type="ECO:0000256" key="7">
    <source>
        <dbReference type="ARBA" id="ARBA00022777"/>
    </source>
</evidence>
<dbReference type="PRINTS" id="PR00344">
    <property type="entry name" value="BCTRLSENSOR"/>
</dbReference>
<dbReference type="Gene3D" id="3.30.565.10">
    <property type="entry name" value="Histidine kinase-like ATPase, C-terminal domain"/>
    <property type="match status" value="1"/>
</dbReference>
<feature type="domain" description="Histidine kinase" evidence="11">
    <location>
        <begin position="227"/>
        <end position="439"/>
    </location>
</feature>
<evidence type="ECO:0000256" key="2">
    <source>
        <dbReference type="ARBA" id="ARBA00004370"/>
    </source>
</evidence>
<dbReference type="InterPro" id="IPR003594">
    <property type="entry name" value="HATPase_dom"/>
</dbReference>
<keyword evidence="6 10" id="KW-0812">Transmembrane</keyword>
<dbReference type="PANTHER" id="PTHR45436:SF5">
    <property type="entry name" value="SENSOR HISTIDINE KINASE TRCS"/>
    <property type="match status" value="1"/>
</dbReference>
<keyword evidence="13" id="KW-1185">Reference proteome</keyword>
<dbReference type="InterPro" id="IPR036890">
    <property type="entry name" value="HATPase_C_sf"/>
</dbReference>
<keyword evidence="9 10" id="KW-0472">Membrane</keyword>
<comment type="catalytic activity">
    <reaction evidence="1">
        <text>ATP + protein L-histidine = ADP + protein N-phospho-L-histidine.</text>
        <dbReference type="EC" id="2.7.13.3"/>
    </reaction>
</comment>
<organism evidence="12 13">
    <name type="scientific">Olivibacter domesticus</name>
    <name type="common">Pseudosphingobacterium domesticum</name>
    <dbReference type="NCBI Taxonomy" id="407022"/>
    <lineage>
        <taxon>Bacteria</taxon>
        <taxon>Pseudomonadati</taxon>
        <taxon>Bacteroidota</taxon>
        <taxon>Sphingobacteriia</taxon>
        <taxon>Sphingobacteriales</taxon>
        <taxon>Sphingobacteriaceae</taxon>
        <taxon>Olivibacter</taxon>
    </lineage>
</organism>
<dbReference type="Pfam" id="PF02518">
    <property type="entry name" value="HATPase_c"/>
    <property type="match status" value="1"/>
</dbReference>
<reference evidence="13" key="1">
    <citation type="submission" date="2016-10" db="EMBL/GenBank/DDBJ databases">
        <authorList>
            <person name="Varghese N."/>
            <person name="Submissions S."/>
        </authorList>
    </citation>
    <scope>NUCLEOTIDE SEQUENCE [LARGE SCALE GENOMIC DNA]</scope>
    <source>
        <strain evidence="13">DSM 18733</strain>
    </source>
</reference>
<dbReference type="OrthoDB" id="1522504at2"/>
<evidence type="ECO:0000256" key="4">
    <source>
        <dbReference type="ARBA" id="ARBA00022553"/>
    </source>
</evidence>
<dbReference type="CDD" id="cd00082">
    <property type="entry name" value="HisKA"/>
    <property type="match status" value="1"/>
</dbReference>
<evidence type="ECO:0000313" key="13">
    <source>
        <dbReference type="Proteomes" id="UP000199421"/>
    </source>
</evidence>
<dbReference type="InterPro" id="IPR004358">
    <property type="entry name" value="Sig_transdc_His_kin-like_C"/>
</dbReference>
<keyword evidence="5" id="KW-0808">Transferase</keyword>
<dbReference type="PROSITE" id="PS50109">
    <property type="entry name" value="HIS_KIN"/>
    <property type="match status" value="1"/>
</dbReference>
<dbReference type="EMBL" id="FOAF01000004">
    <property type="protein sequence ID" value="SEL85834.1"/>
    <property type="molecule type" value="Genomic_DNA"/>
</dbReference>
<keyword evidence="8 10" id="KW-1133">Transmembrane helix</keyword>
<evidence type="ECO:0000256" key="6">
    <source>
        <dbReference type="ARBA" id="ARBA00022692"/>
    </source>
</evidence>
<evidence type="ECO:0000256" key="3">
    <source>
        <dbReference type="ARBA" id="ARBA00012438"/>
    </source>
</evidence>
<accession>A0A1H7TN05</accession>
<gene>
    <name evidence="12" type="ORF">SAMN05661044_03594</name>
</gene>
<dbReference type="SMART" id="SM00388">
    <property type="entry name" value="HisKA"/>
    <property type="match status" value="1"/>
</dbReference>
<evidence type="ECO:0000313" key="12">
    <source>
        <dbReference type="EMBL" id="SEL85834.1"/>
    </source>
</evidence>
<keyword evidence="4" id="KW-0597">Phosphoprotein</keyword>
<dbReference type="STRING" id="407022.SAMN05661044_03594"/>
<dbReference type="SUPFAM" id="SSF55874">
    <property type="entry name" value="ATPase domain of HSP90 chaperone/DNA topoisomerase II/histidine kinase"/>
    <property type="match status" value="1"/>
</dbReference>
<feature type="transmembrane region" description="Helical" evidence="10">
    <location>
        <begin position="141"/>
        <end position="163"/>
    </location>
</feature>
<dbReference type="InterPro" id="IPR036097">
    <property type="entry name" value="HisK_dim/P_sf"/>
</dbReference>
<evidence type="ECO:0000256" key="5">
    <source>
        <dbReference type="ARBA" id="ARBA00022679"/>
    </source>
</evidence>
<dbReference type="AlphaFoldDB" id="A0A1H7TN05"/>
<evidence type="ECO:0000256" key="9">
    <source>
        <dbReference type="ARBA" id="ARBA00023136"/>
    </source>
</evidence>
<dbReference type="InterPro" id="IPR003661">
    <property type="entry name" value="HisK_dim/P_dom"/>
</dbReference>
<evidence type="ECO:0000256" key="10">
    <source>
        <dbReference type="SAM" id="Phobius"/>
    </source>
</evidence>
<dbReference type="PANTHER" id="PTHR45436">
    <property type="entry name" value="SENSOR HISTIDINE KINASE YKOH"/>
    <property type="match status" value="1"/>
</dbReference>
<keyword evidence="7 12" id="KW-0418">Kinase</keyword>
<evidence type="ECO:0000259" key="11">
    <source>
        <dbReference type="PROSITE" id="PS50109"/>
    </source>
</evidence>
<proteinExistence type="predicted"/>
<dbReference type="SMART" id="SM00387">
    <property type="entry name" value="HATPase_c"/>
    <property type="match status" value="1"/>
</dbReference>
<name>A0A1H7TN05_OLID1</name>
<dbReference type="GO" id="GO:0000155">
    <property type="term" value="F:phosphorelay sensor kinase activity"/>
    <property type="evidence" value="ECO:0007669"/>
    <property type="project" value="InterPro"/>
</dbReference>
<evidence type="ECO:0000256" key="8">
    <source>
        <dbReference type="ARBA" id="ARBA00022989"/>
    </source>
</evidence>
<protein>
    <recommendedName>
        <fullName evidence="3">histidine kinase</fullName>
        <ecNumber evidence="3">2.7.13.3</ecNumber>
    </recommendedName>
</protein>
<dbReference type="GO" id="GO:0005886">
    <property type="term" value="C:plasma membrane"/>
    <property type="evidence" value="ECO:0007669"/>
    <property type="project" value="TreeGrafter"/>
</dbReference>
<dbReference type="EC" id="2.7.13.3" evidence="3"/>
<dbReference type="RefSeq" id="WP_093326896.1">
    <property type="nucleotide sequence ID" value="NZ_FOAF01000004.1"/>
</dbReference>